<evidence type="ECO:0000313" key="2">
    <source>
        <dbReference type="EMBL" id="TRZ20542.1"/>
    </source>
</evidence>
<dbReference type="AlphaFoldDB" id="A0A8K1GM80"/>
<dbReference type="EMBL" id="SWJQ01000146">
    <property type="protein sequence ID" value="TRZ20542.1"/>
    <property type="molecule type" value="Genomic_DNA"/>
</dbReference>
<protein>
    <submittedName>
        <fullName evidence="2">Uncharacterized protein</fullName>
    </submittedName>
</protein>
<keyword evidence="3" id="KW-1185">Reference proteome</keyword>
<reference evidence="2" key="1">
    <citation type="submission" date="2019-04" db="EMBL/GenBank/DDBJ databases">
        <title>Genome assembly of Zosterops borbonicus 15179.</title>
        <authorList>
            <person name="Leroy T."/>
            <person name="Anselmetti Y."/>
            <person name="Tilak M.-K."/>
            <person name="Nabholz B."/>
        </authorList>
    </citation>
    <scope>NUCLEOTIDE SEQUENCE</scope>
    <source>
        <strain evidence="2">HGM_15179</strain>
        <tissue evidence="2">Muscle</tissue>
    </source>
</reference>
<sequence length="154" mass="16878">MAGPDPWKLIWSNPPGPAGPPGAQTDVNIPKEEDSTTSLGNCQFLVILMSNKCPSCLGCRHRAVPPVSASKCPPQVEKIPTPSPGMYRRWRGDAADPQELLQSPSLKGPFLSQQDTEVENRYLQHAHPISGSNDVQLRQEIQLSQGKVEEERSN</sequence>
<feature type="region of interest" description="Disordered" evidence="1">
    <location>
        <begin position="1"/>
        <end position="27"/>
    </location>
</feature>
<comment type="caution">
    <text evidence="2">The sequence shown here is derived from an EMBL/GenBank/DDBJ whole genome shotgun (WGS) entry which is preliminary data.</text>
</comment>
<gene>
    <name evidence="2" type="ORF">HGM15179_006575</name>
</gene>
<evidence type="ECO:0000313" key="3">
    <source>
        <dbReference type="Proteomes" id="UP000796761"/>
    </source>
</evidence>
<proteinExistence type="predicted"/>
<organism evidence="2 3">
    <name type="scientific">Zosterops borbonicus</name>
    <dbReference type="NCBI Taxonomy" id="364589"/>
    <lineage>
        <taxon>Eukaryota</taxon>
        <taxon>Metazoa</taxon>
        <taxon>Chordata</taxon>
        <taxon>Craniata</taxon>
        <taxon>Vertebrata</taxon>
        <taxon>Euteleostomi</taxon>
        <taxon>Archelosauria</taxon>
        <taxon>Archosauria</taxon>
        <taxon>Dinosauria</taxon>
        <taxon>Saurischia</taxon>
        <taxon>Theropoda</taxon>
        <taxon>Coelurosauria</taxon>
        <taxon>Aves</taxon>
        <taxon>Neognathae</taxon>
        <taxon>Neoaves</taxon>
        <taxon>Telluraves</taxon>
        <taxon>Australaves</taxon>
        <taxon>Passeriformes</taxon>
        <taxon>Sylvioidea</taxon>
        <taxon>Zosteropidae</taxon>
        <taxon>Zosterops</taxon>
    </lineage>
</organism>
<dbReference type="Proteomes" id="UP000796761">
    <property type="component" value="Unassembled WGS sequence"/>
</dbReference>
<accession>A0A8K1GM80</accession>
<feature type="compositionally biased region" description="Polar residues" evidence="1">
    <location>
        <begin position="100"/>
        <end position="115"/>
    </location>
</feature>
<name>A0A8K1GM80_9PASS</name>
<evidence type="ECO:0000256" key="1">
    <source>
        <dbReference type="SAM" id="MobiDB-lite"/>
    </source>
</evidence>
<feature type="region of interest" description="Disordered" evidence="1">
    <location>
        <begin position="67"/>
        <end position="115"/>
    </location>
</feature>